<gene>
    <name evidence="1" type="ORF">BAUCODRAFT_25802</name>
</gene>
<organism evidence="1 2">
    <name type="scientific">Baudoinia panamericana (strain UAMH 10762)</name>
    <name type="common">Angels' share fungus</name>
    <name type="synonym">Baudoinia compniacensis (strain UAMH 10762)</name>
    <dbReference type="NCBI Taxonomy" id="717646"/>
    <lineage>
        <taxon>Eukaryota</taxon>
        <taxon>Fungi</taxon>
        <taxon>Dikarya</taxon>
        <taxon>Ascomycota</taxon>
        <taxon>Pezizomycotina</taxon>
        <taxon>Dothideomycetes</taxon>
        <taxon>Dothideomycetidae</taxon>
        <taxon>Mycosphaerellales</taxon>
        <taxon>Teratosphaeriaceae</taxon>
        <taxon>Baudoinia</taxon>
    </lineage>
</organism>
<dbReference type="OMA" id="HENIRNM"/>
<dbReference type="OrthoDB" id="3842869at2759"/>
<dbReference type="Proteomes" id="UP000011761">
    <property type="component" value="Unassembled WGS sequence"/>
</dbReference>
<dbReference type="EMBL" id="KB445558">
    <property type="protein sequence ID" value="EMC94657.1"/>
    <property type="molecule type" value="Genomic_DNA"/>
</dbReference>
<dbReference type="HOGENOM" id="CLU_885631_0_0_1"/>
<dbReference type="RefSeq" id="XP_007677963.1">
    <property type="nucleotide sequence ID" value="XM_007679773.1"/>
</dbReference>
<proteinExistence type="predicted"/>
<dbReference type="GeneID" id="19110342"/>
<accession>M2LK81</accession>
<dbReference type="KEGG" id="bcom:BAUCODRAFT_25802"/>
<dbReference type="eggNOG" id="ENOG502RKNN">
    <property type="taxonomic scope" value="Eukaryota"/>
</dbReference>
<reference evidence="1 2" key="1">
    <citation type="journal article" date="2012" name="PLoS Pathog.">
        <title>Diverse lifestyles and strategies of plant pathogenesis encoded in the genomes of eighteen Dothideomycetes fungi.</title>
        <authorList>
            <person name="Ohm R.A."/>
            <person name="Feau N."/>
            <person name="Henrissat B."/>
            <person name="Schoch C.L."/>
            <person name="Horwitz B.A."/>
            <person name="Barry K.W."/>
            <person name="Condon B.J."/>
            <person name="Copeland A.C."/>
            <person name="Dhillon B."/>
            <person name="Glaser F."/>
            <person name="Hesse C.N."/>
            <person name="Kosti I."/>
            <person name="LaButti K."/>
            <person name="Lindquist E.A."/>
            <person name="Lucas S."/>
            <person name="Salamov A.A."/>
            <person name="Bradshaw R.E."/>
            <person name="Ciuffetti L."/>
            <person name="Hamelin R.C."/>
            <person name="Kema G.H.J."/>
            <person name="Lawrence C."/>
            <person name="Scott J.A."/>
            <person name="Spatafora J.W."/>
            <person name="Turgeon B.G."/>
            <person name="de Wit P.J.G.M."/>
            <person name="Zhong S."/>
            <person name="Goodwin S.B."/>
            <person name="Grigoriev I.V."/>
        </authorList>
    </citation>
    <scope>NUCLEOTIDE SEQUENCE [LARGE SCALE GENOMIC DNA]</scope>
    <source>
        <strain evidence="1 2">UAMH 10762</strain>
    </source>
</reference>
<name>M2LK81_BAUPA</name>
<sequence>MMSDASDPDDSARRAMRRGMWVWNTATIIEDTAQIDRLILCASAIDVNDIYLYVVPAWYDGKNSKLAAFNSRLHAHSIQVWAVDGGPAYLDTLAAGDAFIAGLRSLGEFNDRSEPCARFHGFQADLQPEDSAGRTGCFHKRVAESRLTQQQHIERTMVLQKLLNLLTRTSNMVHSLDMPFAVAMPFWLQDYEGEPVTVAYTGKHGTRMCVMELIMPVVDEYLVLNHKTEFANVAKFISAPAEYASDMAGSGQRMPHVLGSFPVTDSAGQKESHREAIVKITKDISSLEAMLQLCPTFAGLALHDWEALDKLSND</sequence>
<protein>
    <submittedName>
        <fullName evidence="1">Uncharacterized protein</fullName>
    </submittedName>
</protein>
<dbReference type="AlphaFoldDB" id="M2LK81"/>
<evidence type="ECO:0000313" key="2">
    <source>
        <dbReference type="Proteomes" id="UP000011761"/>
    </source>
</evidence>
<keyword evidence="2" id="KW-1185">Reference proteome</keyword>
<evidence type="ECO:0000313" key="1">
    <source>
        <dbReference type="EMBL" id="EMC94657.1"/>
    </source>
</evidence>